<comment type="caution">
    <text evidence="1">The sequence shown here is derived from an EMBL/GenBank/DDBJ whole genome shotgun (WGS) entry which is preliminary data.</text>
</comment>
<name>A0A4Y2WJZ9_ARAVE</name>
<reference evidence="1 2" key="1">
    <citation type="journal article" date="2019" name="Sci. Rep.">
        <title>Orb-weaving spider Araneus ventricosus genome elucidates the spidroin gene catalogue.</title>
        <authorList>
            <person name="Kono N."/>
            <person name="Nakamura H."/>
            <person name="Ohtoshi R."/>
            <person name="Moran D.A.P."/>
            <person name="Shinohara A."/>
            <person name="Yoshida Y."/>
            <person name="Fujiwara M."/>
            <person name="Mori M."/>
            <person name="Tomita M."/>
            <person name="Arakawa K."/>
        </authorList>
    </citation>
    <scope>NUCLEOTIDE SEQUENCE [LARGE SCALE GENOMIC DNA]</scope>
</reference>
<dbReference type="EMBL" id="BGPR01062019">
    <property type="protein sequence ID" value="GBO37539.1"/>
    <property type="molecule type" value="Genomic_DNA"/>
</dbReference>
<keyword evidence="2" id="KW-1185">Reference proteome</keyword>
<dbReference type="Proteomes" id="UP000499080">
    <property type="component" value="Unassembled WGS sequence"/>
</dbReference>
<protein>
    <submittedName>
        <fullName evidence="1">Uncharacterized protein</fullName>
    </submittedName>
</protein>
<gene>
    <name evidence="1" type="ORF">AVEN_240072_1</name>
</gene>
<sequence length="119" mass="13300">MKYTNLKSSVSSTGRFLELMFEKQWEYHRKTNTLGMMMKSYLVPFPQTQGVKSFLRCSAGLRGERRVESVLDREEAGDGRWERLGSGLHSRRLVSRMISAGSSSASAGLAVLSKAVSYS</sequence>
<dbReference type="AlphaFoldDB" id="A0A4Y2WJZ9"/>
<evidence type="ECO:0000313" key="2">
    <source>
        <dbReference type="Proteomes" id="UP000499080"/>
    </source>
</evidence>
<evidence type="ECO:0000313" key="1">
    <source>
        <dbReference type="EMBL" id="GBO37539.1"/>
    </source>
</evidence>
<accession>A0A4Y2WJZ9</accession>
<proteinExistence type="predicted"/>
<organism evidence="1 2">
    <name type="scientific">Araneus ventricosus</name>
    <name type="common">Orbweaver spider</name>
    <name type="synonym">Epeira ventricosa</name>
    <dbReference type="NCBI Taxonomy" id="182803"/>
    <lineage>
        <taxon>Eukaryota</taxon>
        <taxon>Metazoa</taxon>
        <taxon>Ecdysozoa</taxon>
        <taxon>Arthropoda</taxon>
        <taxon>Chelicerata</taxon>
        <taxon>Arachnida</taxon>
        <taxon>Araneae</taxon>
        <taxon>Araneomorphae</taxon>
        <taxon>Entelegynae</taxon>
        <taxon>Araneoidea</taxon>
        <taxon>Araneidae</taxon>
        <taxon>Araneus</taxon>
    </lineage>
</organism>